<evidence type="ECO:0000313" key="5">
    <source>
        <dbReference type="Proteomes" id="UP001165092"/>
    </source>
</evidence>
<evidence type="ECO:0000313" key="4">
    <source>
        <dbReference type="EMBL" id="GLU48575.1"/>
    </source>
</evidence>
<dbReference type="InterPro" id="IPR027417">
    <property type="entry name" value="P-loop_NTPase"/>
</dbReference>
<sequence>MLSARDLAKIYGEHVVFDGLCVDVAPGQRLGLVGENGVGKSTLLRLLAGVEDADAGTVVRPADTAFLHQEPPYPGSTTLGAVVEDALAEVRAIERELAERSAALDARPEEEAALSAYGAALDQAETREVWDADRRAAHVLAGLGLADRDPERTLDTLSGGERARLSLAALLVRRPKALVLDEPTNHLDDAAVAFLQDHLRATTGVLVLASHDRVFLDEVCTQILDLDPSREGRTFYGGAYSYYLREKRVERLRWEQQYRDEQDELVHLRQSVHDTARKVGQFRPMKDGNRMDYGGMGNAVQKQIARRVRNARQRLDTLERDQVAHPPRPLSFAAGLTGIPPEGAAVRVRDVEVPGRLVVPELDLPGSGRLLVTGPNGSGKSTLLHVLARTLRPVHGTVRWRRGVEVALLEQDVGFKRPEATPSGLFAAMTRTMDDPPDLAGLGLVARADLDRPVGALSVGQRRRVALALLVARAPQVLLLDEPTNHIALTLAEELEEALRSAPGSVVVATHDRWLRRGWDGPWLRLEQGRVVEPAA</sequence>
<dbReference type="AlphaFoldDB" id="A0A9W6UJZ8"/>
<dbReference type="EMBL" id="BSQG01000004">
    <property type="protein sequence ID" value="GLU48575.1"/>
    <property type="molecule type" value="Genomic_DNA"/>
</dbReference>
<protein>
    <submittedName>
        <fullName evidence="4">ABC transporter ATP-binding protein</fullName>
    </submittedName>
</protein>
<dbReference type="InterPro" id="IPR051309">
    <property type="entry name" value="ABCF_ATPase"/>
</dbReference>
<evidence type="ECO:0000259" key="3">
    <source>
        <dbReference type="PROSITE" id="PS50893"/>
    </source>
</evidence>
<organism evidence="4 5">
    <name type="scientific">Nocardiopsis ansamitocini</name>
    <dbReference type="NCBI Taxonomy" id="1670832"/>
    <lineage>
        <taxon>Bacteria</taxon>
        <taxon>Bacillati</taxon>
        <taxon>Actinomycetota</taxon>
        <taxon>Actinomycetes</taxon>
        <taxon>Streptosporangiales</taxon>
        <taxon>Nocardiopsidaceae</taxon>
        <taxon>Nocardiopsis</taxon>
    </lineage>
</organism>
<dbReference type="GO" id="GO:0016887">
    <property type="term" value="F:ATP hydrolysis activity"/>
    <property type="evidence" value="ECO:0007669"/>
    <property type="project" value="InterPro"/>
</dbReference>
<keyword evidence="1" id="KW-0547">Nucleotide-binding</keyword>
<dbReference type="SUPFAM" id="SSF52540">
    <property type="entry name" value="P-loop containing nucleoside triphosphate hydrolases"/>
    <property type="match status" value="2"/>
</dbReference>
<proteinExistence type="predicted"/>
<dbReference type="SMART" id="SM00382">
    <property type="entry name" value="AAA"/>
    <property type="match status" value="2"/>
</dbReference>
<dbReference type="PROSITE" id="PS00211">
    <property type="entry name" value="ABC_TRANSPORTER_1"/>
    <property type="match status" value="2"/>
</dbReference>
<dbReference type="Gene3D" id="3.40.50.300">
    <property type="entry name" value="P-loop containing nucleotide triphosphate hydrolases"/>
    <property type="match status" value="2"/>
</dbReference>
<dbReference type="CDD" id="cd03221">
    <property type="entry name" value="ABCF_EF-3"/>
    <property type="match status" value="1"/>
</dbReference>
<dbReference type="PROSITE" id="PS50893">
    <property type="entry name" value="ABC_TRANSPORTER_2"/>
    <property type="match status" value="2"/>
</dbReference>
<keyword evidence="5" id="KW-1185">Reference proteome</keyword>
<dbReference type="InterPro" id="IPR003593">
    <property type="entry name" value="AAA+_ATPase"/>
</dbReference>
<dbReference type="Pfam" id="PF00005">
    <property type="entry name" value="ABC_tran"/>
    <property type="match status" value="2"/>
</dbReference>
<dbReference type="FunFam" id="3.40.50.300:FF:000011">
    <property type="entry name" value="Putative ABC transporter ATP-binding component"/>
    <property type="match status" value="1"/>
</dbReference>
<keyword evidence="2 4" id="KW-0067">ATP-binding</keyword>
<evidence type="ECO:0000256" key="2">
    <source>
        <dbReference type="ARBA" id="ARBA00022840"/>
    </source>
</evidence>
<dbReference type="InterPro" id="IPR003439">
    <property type="entry name" value="ABC_transporter-like_ATP-bd"/>
</dbReference>
<feature type="domain" description="ABC transporter" evidence="3">
    <location>
        <begin position="339"/>
        <end position="536"/>
    </location>
</feature>
<reference evidence="4" key="1">
    <citation type="submission" date="2023-02" db="EMBL/GenBank/DDBJ databases">
        <title>Nocardiopsis ansamitocini NBRC 112285.</title>
        <authorList>
            <person name="Ichikawa N."/>
            <person name="Sato H."/>
            <person name="Tonouchi N."/>
        </authorList>
    </citation>
    <scope>NUCLEOTIDE SEQUENCE</scope>
    <source>
        <strain evidence="4">NBRC 112285</strain>
    </source>
</reference>
<dbReference type="GO" id="GO:0005524">
    <property type="term" value="F:ATP binding"/>
    <property type="evidence" value="ECO:0007669"/>
    <property type="project" value="UniProtKB-KW"/>
</dbReference>
<dbReference type="PANTHER" id="PTHR42855">
    <property type="entry name" value="ABC TRANSPORTER ATP-BINDING SUBUNIT"/>
    <property type="match status" value="1"/>
</dbReference>
<dbReference type="PANTHER" id="PTHR42855:SF1">
    <property type="entry name" value="ABC TRANSPORTER DOMAIN-CONTAINING PROTEIN"/>
    <property type="match status" value="1"/>
</dbReference>
<evidence type="ECO:0000256" key="1">
    <source>
        <dbReference type="ARBA" id="ARBA00022741"/>
    </source>
</evidence>
<dbReference type="InterPro" id="IPR017871">
    <property type="entry name" value="ABC_transporter-like_CS"/>
</dbReference>
<dbReference type="Proteomes" id="UP001165092">
    <property type="component" value="Unassembled WGS sequence"/>
</dbReference>
<accession>A0A9W6UJZ8</accession>
<name>A0A9W6UJZ8_9ACTN</name>
<gene>
    <name evidence="4" type="ORF">Nans01_29260</name>
</gene>
<feature type="domain" description="ABC transporter" evidence="3">
    <location>
        <begin position="2"/>
        <end position="256"/>
    </location>
</feature>
<comment type="caution">
    <text evidence="4">The sequence shown here is derived from an EMBL/GenBank/DDBJ whole genome shotgun (WGS) entry which is preliminary data.</text>
</comment>